<dbReference type="Proteomes" id="UP000318297">
    <property type="component" value="Unassembled WGS sequence"/>
</dbReference>
<dbReference type="OrthoDB" id="3188901at2"/>
<sequence>MVTTEAEHPHAMFAGIDWGGTHHQICVVDHTGTIQVQRRIEHTVTS</sequence>
<evidence type="ECO:0000313" key="2">
    <source>
        <dbReference type="Proteomes" id="UP000318297"/>
    </source>
</evidence>
<dbReference type="EMBL" id="VIVQ01000002">
    <property type="protein sequence ID" value="TWE10492.1"/>
    <property type="molecule type" value="Genomic_DNA"/>
</dbReference>
<reference evidence="1 2" key="1">
    <citation type="submission" date="2019-06" db="EMBL/GenBank/DDBJ databases">
        <title>Sequencing the genomes of 1000 actinobacteria strains.</title>
        <authorList>
            <person name="Klenk H.-P."/>
        </authorList>
    </citation>
    <scope>NUCLEOTIDE SEQUENCE [LARGE SCALE GENOMIC DNA]</scope>
    <source>
        <strain evidence="1 2">DSM 19560</strain>
    </source>
</reference>
<gene>
    <name evidence="1" type="ORF">BKA23_2855</name>
</gene>
<keyword evidence="2" id="KW-1185">Reference proteome</keyword>
<proteinExistence type="predicted"/>
<protein>
    <submittedName>
        <fullName evidence="1">Uncharacterized protein</fullName>
    </submittedName>
</protein>
<dbReference type="RefSeq" id="WP_145229489.1">
    <property type="nucleotide sequence ID" value="NZ_VIVQ01000002.1"/>
</dbReference>
<accession>A0A561E4F8</accession>
<evidence type="ECO:0000313" key="1">
    <source>
        <dbReference type="EMBL" id="TWE10492.1"/>
    </source>
</evidence>
<name>A0A561E4F8_9MICO</name>
<dbReference type="InterPro" id="IPR043129">
    <property type="entry name" value="ATPase_NBD"/>
</dbReference>
<dbReference type="SUPFAM" id="SSF53067">
    <property type="entry name" value="Actin-like ATPase domain"/>
    <property type="match status" value="1"/>
</dbReference>
<comment type="caution">
    <text evidence="1">The sequence shown here is derived from an EMBL/GenBank/DDBJ whole genome shotgun (WGS) entry which is preliminary data.</text>
</comment>
<dbReference type="AlphaFoldDB" id="A0A561E4F8"/>
<organism evidence="1 2">
    <name type="scientific">Rudaeicoccus suwonensis</name>
    <dbReference type="NCBI Taxonomy" id="657409"/>
    <lineage>
        <taxon>Bacteria</taxon>
        <taxon>Bacillati</taxon>
        <taxon>Actinomycetota</taxon>
        <taxon>Actinomycetes</taxon>
        <taxon>Micrococcales</taxon>
        <taxon>Dermacoccaceae</taxon>
        <taxon>Rudaeicoccus</taxon>
    </lineage>
</organism>